<accession>I7KP10</accession>
<keyword evidence="5" id="KW-1185">Reference proteome</keyword>
<sequence>MILNQGKVYVNASETEEKKVTRTVDFVEAGNENYVLHDPVTQEVTFAREKITDAETREVSYSNWKIVSENTKFEKLTVPEITGYTPDQTEIPELAVT</sequence>
<dbReference type="RefSeq" id="WP_008473156.1">
    <property type="nucleotide sequence ID" value="NZ_AYZO01000029.1"/>
</dbReference>
<organism evidence="2 4">
    <name type="scientific">Lactobacillus gigeriorum DSM 23908 = CRBIP 24.85</name>
    <dbReference type="NCBI Taxonomy" id="1423751"/>
    <lineage>
        <taxon>Bacteria</taxon>
        <taxon>Bacillati</taxon>
        <taxon>Bacillota</taxon>
        <taxon>Bacilli</taxon>
        <taxon>Lactobacillales</taxon>
        <taxon>Lactobacillaceae</taxon>
        <taxon>Lactobacillus</taxon>
    </lineage>
</organism>
<comment type="caution">
    <text evidence="2">The sequence shown here is derived from an EMBL/GenBank/DDBJ whole genome shotgun (WGS) entry which is preliminary data.</text>
</comment>
<dbReference type="Pfam" id="PF17966">
    <property type="entry name" value="Muc_B2"/>
    <property type="match status" value="1"/>
</dbReference>
<dbReference type="EMBL" id="CAKC01000045">
    <property type="protein sequence ID" value="CCI87044.1"/>
    <property type="molecule type" value="Genomic_DNA"/>
</dbReference>
<dbReference type="OrthoDB" id="2206015at2"/>
<reference evidence="3 5" key="2">
    <citation type="journal article" date="2015" name="Genome Announc.">
        <title>Expanding the biotechnology potential of lactobacilli through comparative genomics of 213 strains and associated genera.</title>
        <authorList>
            <person name="Sun Z."/>
            <person name="Harris H.M."/>
            <person name="McCann A."/>
            <person name="Guo C."/>
            <person name="Argimon S."/>
            <person name="Zhang W."/>
            <person name="Yang X."/>
            <person name="Jeffery I.B."/>
            <person name="Cooney J.C."/>
            <person name="Kagawa T.F."/>
            <person name="Liu W."/>
            <person name="Song Y."/>
            <person name="Salvetti E."/>
            <person name="Wrobel A."/>
            <person name="Rasinkangas P."/>
            <person name="Parkhill J."/>
            <person name="Rea M.C."/>
            <person name="O'Sullivan O."/>
            <person name="Ritari J."/>
            <person name="Douillard F.P."/>
            <person name="Paul Ross R."/>
            <person name="Yang R."/>
            <person name="Briner A.E."/>
            <person name="Felis G.E."/>
            <person name="de Vos W.M."/>
            <person name="Barrangou R."/>
            <person name="Klaenhammer T.R."/>
            <person name="Caufield P.W."/>
            <person name="Cui Y."/>
            <person name="Zhang H."/>
            <person name="O'Toole P.W."/>
        </authorList>
    </citation>
    <scope>NUCLEOTIDE SEQUENCE [LARGE SCALE GENOMIC DNA]</scope>
    <source>
        <strain evidence="3 5">DSM 23908</strain>
    </source>
</reference>
<protein>
    <recommendedName>
        <fullName evidence="1">Mub B2-like domain-containing protein</fullName>
    </recommendedName>
</protein>
<evidence type="ECO:0000313" key="2">
    <source>
        <dbReference type="EMBL" id="CCI87044.1"/>
    </source>
</evidence>
<name>I7KP10_9LACO</name>
<dbReference type="Proteomes" id="UP000051521">
    <property type="component" value="Unassembled WGS sequence"/>
</dbReference>
<dbReference type="PATRIC" id="fig|1423751.3.peg.1006"/>
<dbReference type="AlphaFoldDB" id="I7KP10"/>
<proteinExistence type="predicted"/>
<dbReference type="Gene3D" id="2.60.40.4300">
    <property type="match status" value="1"/>
</dbReference>
<evidence type="ECO:0000259" key="1">
    <source>
        <dbReference type="Pfam" id="PF17966"/>
    </source>
</evidence>
<feature type="domain" description="Mub B2-like" evidence="1">
    <location>
        <begin position="13"/>
        <end position="97"/>
    </location>
</feature>
<dbReference type="Proteomes" id="UP000009326">
    <property type="component" value="Unassembled WGS sequence"/>
</dbReference>
<evidence type="ECO:0000313" key="3">
    <source>
        <dbReference type="EMBL" id="KRN10572.1"/>
    </source>
</evidence>
<evidence type="ECO:0000313" key="4">
    <source>
        <dbReference type="Proteomes" id="UP000009326"/>
    </source>
</evidence>
<reference evidence="2 4" key="1">
    <citation type="submission" date="2012-06" db="EMBL/GenBank/DDBJ databases">
        <title>Draft genome sequence of Lactobacillus gigeriorum CRBIP 24.85T, isolated from chicken crop.</title>
        <authorList>
            <person name="Cousin S."/>
            <person name="Ma L."/>
            <person name="Creno S."/>
            <person name="Clermont D."/>
            <person name="Loux V."/>
            <person name="Bizet C."/>
            <person name="Bouchier C."/>
        </authorList>
    </citation>
    <scope>NUCLEOTIDE SEQUENCE [LARGE SCALE GENOMIC DNA]</scope>
    <source>
        <strain evidence="4">CRBIP 24.85T</strain>
        <strain evidence="2">Type strain: CRBIP 24.85</strain>
    </source>
</reference>
<evidence type="ECO:0000313" key="5">
    <source>
        <dbReference type="Proteomes" id="UP000051521"/>
    </source>
</evidence>
<dbReference type="EMBL" id="AYZO01000029">
    <property type="protein sequence ID" value="KRN10572.1"/>
    <property type="molecule type" value="Genomic_DNA"/>
</dbReference>
<dbReference type="InterPro" id="IPR041495">
    <property type="entry name" value="Mub_B2"/>
</dbReference>
<gene>
    <name evidence="2" type="ORF">BN52_02090</name>
    <name evidence="3" type="ORF">FC38_GL000970</name>
</gene>